<dbReference type="PANTHER" id="PTHR36011">
    <property type="entry name" value="BAT2 DOMAIN PROTEIN"/>
    <property type="match status" value="1"/>
</dbReference>
<sequence>MSNCFFPYKLYELLIGIVDKSLTGTIEWTKGRFDINEWTEGRFDVNEWTKGRFDINEWTEGRFDVKEWTKGDLAAEDLVFGYSEGLHSDVEKDSFLVTHRTCEDRRDVISIRRLAIGVKNVLNLVEKRRSRGENAKQLPNHSMDVSGSFLVTHRTCGDRRDLEDLFFRNSIFLTVLLSAMKRVLQRLFEEPKLDSESEWHASSPRVWGAKNAKQLPNYCVDVMSRLLVKNTTYGDRRDAVEAAKTAAKSIADMQNVVKEDLESLKEDDMERSAVQGESEDENDKRRKAALDKLEKASEGTILGQACHKYENLNKLFLIVLWRILLQGMAGIRKCVKRGLENSAVNIAESIQQGGYTVSWFYCPILTREWKSFYCRGNASIEVDKKGAQAQDDEDQLFEEVTFDRCFYIYGGPELCDSIRKRKENRDWSLEAKGSADEMKNLHDSSVKKAAEMAAGSSLGLGLDFPWLTYKYMNERER</sequence>
<feature type="region of interest" description="Disordered" evidence="1">
    <location>
        <begin position="266"/>
        <end position="286"/>
    </location>
</feature>
<dbReference type="PANTHER" id="PTHR36011:SF1">
    <property type="entry name" value="BAT2 DOMAIN PROTEIN"/>
    <property type="match status" value="1"/>
</dbReference>
<evidence type="ECO:0000313" key="3">
    <source>
        <dbReference type="Proteomes" id="UP000593564"/>
    </source>
</evidence>
<reference evidence="3" key="1">
    <citation type="journal article" date="2020" name="Nat. Commun.">
        <title>Genome assembly of wild tea tree DASZ reveals pedigree and selection history of tea varieties.</title>
        <authorList>
            <person name="Zhang W."/>
            <person name="Zhang Y."/>
            <person name="Qiu H."/>
            <person name="Guo Y."/>
            <person name="Wan H."/>
            <person name="Zhang X."/>
            <person name="Scossa F."/>
            <person name="Alseekh S."/>
            <person name="Zhang Q."/>
            <person name="Wang P."/>
            <person name="Xu L."/>
            <person name="Schmidt M.H."/>
            <person name="Jia X."/>
            <person name="Li D."/>
            <person name="Zhu A."/>
            <person name="Guo F."/>
            <person name="Chen W."/>
            <person name="Ni D."/>
            <person name="Usadel B."/>
            <person name="Fernie A.R."/>
            <person name="Wen W."/>
        </authorList>
    </citation>
    <scope>NUCLEOTIDE SEQUENCE [LARGE SCALE GENOMIC DNA]</scope>
    <source>
        <strain evidence="3">cv. G240</strain>
    </source>
</reference>
<protein>
    <submittedName>
        <fullName evidence="2">Uncharacterized protein</fullName>
    </submittedName>
</protein>
<accession>A0A7J7HM30</accession>
<name>A0A7J7HM30_CAMSI</name>
<dbReference type="EMBL" id="JACBKZ010000004">
    <property type="protein sequence ID" value="KAF5953044.1"/>
    <property type="molecule type" value="Genomic_DNA"/>
</dbReference>
<dbReference type="AlphaFoldDB" id="A0A7J7HM30"/>
<evidence type="ECO:0000256" key="1">
    <source>
        <dbReference type="SAM" id="MobiDB-lite"/>
    </source>
</evidence>
<comment type="caution">
    <text evidence="2">The sequence shown here is derived from an EMBL/GenBank/DDBJ whole genome shotgun (WGS) entry which is preliminary data.</text>
</comment>
<organism evidence="2 3">
    <name type="scientific">Camellia sinensis</name>
    <name type="common">Tea plant</name>
    <name type="synonym">Thea sinensis</name>
    <dbReference type="NCBI Taxonomy" id="4442"/>
    <lineage>
        <taxon>Eukaryota</taxon>
        <taxon>Viridiplantae</taxon>
        <taxon>Streptophyta</taxon>
        <taxon>Embryophyta</taxon>
        <taxon>Tracheophyta</taxon>
        <taxon>Spermatophyta</taxon>
        <taxon>Magnoliopsida</taxon>
        <taxon>eudicotyledons</taxon>
        <taxon>Gunneridae</taxon>
        <taxon>Pentapetalae</taxon>
        <taxon>asterids</taxon>
        <taxon>Ericales</taxon>
        <taxon>Theaceae</taxon>
        <taxon>Camellia</taxon>
    </lineage>
</organism>
<keyword evidence="3" id="KW-1185">Reference proteome</keyword>
<evidence type="ECO:0000313" key="2">
    <source>
        <dbReference type="EMBL" id="KAF5953044.1"/>
    </source>
</evidence>
<dbReference type="Proteomes" id="UP000593564">
    <property type="component" value="Unassembled WGS sequence"/>
</dbReference>
<gene>
    <name evidence="2" type="ORF">HYC85_010988</name>
</gene>
<reference evidence="2 3" key="2">
    <citation type="submission" date="2020-07" db="EMBL/GenBank/DDBJ databases">
        <title>Genome assembly of wild tea tree DASZ reveals pedigree and selection history of tea varieties.</title>
        <authorList>
            <person name="Zhang W."/>
        </authorList>
    </citation>
    <scope>NUCLEOTIDE SEQUENCE [LARGE SCALE GENOMIC DNA]</scope>
    <source>
        <strain evidence="3">cv. G240</strain>
        <tissue evidence="2">Leaf</tissue>
    </source>
</reference>
<proteinExistence type="predicted"/>